<gene>
    <name evidence="2" type="ORF">CYMTET_50195</name>
</gene>
<feature type="region of interest" description="Disordered" evidence="1">
    <location>
        <begin position="387"/>
        <end position="425"/>
    </location>
</feature>
<dbReference type="Proteomes" id="UP001190700">
    <property type="component" value="Unassembled WGS sequence"/>
</dbReference>
<feature type="region of interest" description="Disordered" evidence="1">
    <location>
        <begin position="560"/>
        <end position="681"/>
    </location>
</feature>
<protein>
    <submittedName>
        <fullName evidence="2">Uncharacterized protein</fullName>
    </submittedName>
</protein>
<feature type="region of interest" description="Disordered" evidence="1">
    <location>
        <begin position="1"/>
        <end position="43"/>
    </location>
</feature>
<dbReference type="EMBL" id="LGRX02033787">
    <property type="protein sequence ID" value="KAK3239910.1"/>
    <property type="molecule type" value="Genomic_DNA"/>
</dbReference>
<evidence type="ECO:0000256" key="1">
    <source>
        <dbReference type="SAM" id="MobiDB-lite"/>
    </source>
</evidence>
<feature type="compositionally biased region" description="Basic and acidic residues" evidence="1">
    <location>
        <begin position="579"/>
        <end position="588"/>
    </location>
</feature>
<name>A0AAE0BPX1_9CHLO</name>
<feature type="compositionally biased region" description="Polar residues" evidence="1">
    <location>
        <begin position="621"/>
        <end position="630"/>
    </location>
</feature>
<dbReference type="AlphaFoldDB" id="A0AAE0BPX1"/>
<feature type="region of interest" description="Disordered" evidence="1">
    <location>
        <begin position="226"/>
        <end position="253"/>
    </location>
</feature>
<accession>A0AAE0BPX1</accession>
<dbReference type="PROSITE" id="PS00059">
    <property type="entry name" value="ADH_ZINC"/>
    <property type="match status" value="1"/>
</dbReference>
<reference evidence="2 3" key="1">
    <citation type="journal article" date="2015" name="Genome Biol. Evol.">
        <title>Comparative Genomics of a Bacterivorous Green Alga Reveals Evolutionary Causalities and Consequences of Phago-Mixotrophic Mode of Nutrition.</title>
        <authorList>
            <person name="Burns J.A."/>
            <person name="Paasch A."/>
            <person name="Narechania A."/>
            <person name="Kim E."/>
        </authorList>
    </citation>
    <scope>NUCLEOTIDE SEQUENCE [LARGE SCALE GENOMIC DNA]</scope>
    <source>
        <strain evidence="2 3">PLY_AMNH</strain>
    </source>
</reference>
<feature type="region of interest" description="Disordered" evidence="1">
    <location>
        <begin position="156"/>
        <end position="196"/>
    </location>
</feature>
<proteinExistence type="predicted"/>
<dbReference type="InterPro" id="IPR002328">
    <property type="entry name" value="ADH_Zn_CS"/>
</dbReference>
<sequence>MLTADAGKAEGQRGAEEACASLTVASDQETRATPHGDGGKKGTHILRDGECFMVSSRHLAMDDGHKWKDMNRLGDRAALVSGRRLKGGNVRVINLNSRHQPPEQLTVDTRLDAESDGNMTAWTGSRDFDGPAGWPHAEEKDWPDSQQAAIMVMRSRPPKPKQLTSPRFQRAAPESSQPKPQGVRRQTAAAPRKPGEELRLVGVASQSAMDTFQAVQAGRQLDQAGSGSKCELRARPKSTPPMSSAAAANSKRKALEGRTIKPVNVCFDMSRENLQMTRIAALGTTHPAGLSFRWTPKAQHFPMGFAKRQRPVTADAALPSAHNDLWGDGAIPPGGADVGGQVDTEGGAHNPDIPRLHVAGHEVAGSAPGDGAGASLTYQAAHQASFNEGNQLPGNFGMRTSEPEEGDARGSGSQDSAESPHEPASGGRCCEKWPCFPFENVVAECAWPPITARSTAVPDRAASCTWHHHRPLCTEERHDARDVVILGSSGDGGLTKCFRVLVDVPVLPAAREPVQRVPKKGAADRTFADALSRISVPRAGAPILRPQGLVYSMGQPIVKNGKQRLTKSQRSQSPVTARGMDRDKKASEVLRLNIPLGASTMGAGNTGATRSSPPPPTSSRWISNAGNSAQAAEPPLSPHGVGGDKGSRFNRSPNPSPTGQRQSYGVVMPGVISGIREIQDD</sequence>
<keyword evidence="3" id="KW-1185">Reference proteome</keyword>
<evidence type="ECO:0000313" key="3">
    <source>
        <dbReference type="Proteomes" id="UP001190700"/>
    </source>
</evidence>
<feature type="compositionally biased region" description="Basic and acidic residues" evidence="1">
    <location>
        <begin position="7"/>
        <end position="16"/>
    </location>
</feature>
<comment type="caution">
    <text evidence="2">The sequence shown here is derived from an EMBL/GenBank/DDBJ whole genome shotgun (WGS) entry which is preliminary data.</text>
</comment>
<feature type="compositionally biased region" description="Polar residues" evidence="1">
    <location>
        <begin position="649"/>
        <end position="663"/>
    </location>
</feature>
<evidence type="ECO:0000313" key="2">
    <source>
        <dbReference type="EMBL" id="KAK3239910.1"/>
    </source>
</evidence>
<feature type="region of interest" description="Disordered" evidence="1">
    <location>
        <begin position="327"/>
        <end position="354"/>
    </location>
</feature>
<dbReference type="GO" id="GO:0016491">
    <property type="term" value="F:oxidoreductase activity"/>
    <property type="evidence" value="ECO:0007669"/>
    <property type="project" value="InterPro"/>
</dbReference>
<feature type="compositionally biased region" description="Basic and acidic residues" evidence="1">
    <location>
        <begin position="28"/>
        <end position="43"/>
    </location>
</feature>
<organism evidence="2 3">
    <name type="scientific">Cymbomonas tetramitiformis</name>
    <dbReference type="NCBI Taxonomy" id="36881"/>
    <lineage>
        <taxon>Eukaryota</taxon>
        <taxon>Viridiplantae</taxon>
        <taxon>Chlorophyta</taxon>
        <taxon>Pyramimonadophyceae</taxon>
        <taxon>Pyramimonadales</taxon>
        <taxon>Pyramimonadaceae</taxon>
        <taxon>Cymbomonas</taxon>
    </lineage>
</organism>
<dbReference type="GO" id="GO:0008270">
    <property type="term" value="F:zinc ion binding"/>
    <property type="evidence" value="ECO:0007669"/>
    <property type="project" value="InterPro"/>
</dbReference>